<evidence type="ECO:0000256" key="1">
    <source>
        <dbReference type="ARBA" id="ARBA00022737"/>
    </source>
</evidence>
<dbReference type="PANTHER" id="PTHR47926:SF344">
    <property type="entry name" value="OS07G0636900 PROTEIN"/>
    <property type="match status" value="1"/>
</dbReference>
<evidence type="ECO:0008006" key="5">
    <source>
        <dbReference type="Google" id="ProtNLM"/>
    </source>
</evidence>
<dbReference type="Gene3D" id="1.25.40.10">
    <property type="entry name" value="Tetratricopeptide repeat domain"/>
    <property type="match status" value="3"/>
</dbReference>
<proteinExistence type="predicted"/>
<dbReference type="FunFam" id="1.25.40.10:FF:000073">
    <property type="entry name" value="Pentatricopeptide repeat-containing protein chloroplastic"/>
    <property type="match status" value="1"/>
</dbReference>
<dbReference type="OMA" id="NTCIARN"/>
<feature type="repeat" description="PPR" evidence="2">
    <location>
        <begin position="425"/>
        <end position="459"/>
    </location>
</feature>
<gene>
    <name evidence="3" type="ORF">KP509_15G054500</name>
</gene>
<dbReference type="InterPro" id="IPR046960">
    <property type="entry name" value="PPR_At4g14850-like_plant"/>
</dbReference>
<dbReference type="InterPro" id="IPR002885">
    <property type="entry name" value="PPR_rpt"/>
</dbReference>
<keyword evidence="4" id="KW-1185">Reference proteome</keyword>
<feature type="repeat" description="PPR" evidence="2">
    <location>
        <begin position="120"/>
        <end position="154"/>
    </location>
</feature>
<dbReference type="FunFam" id="1.25.40.10:FF:000158">
    <property type="entry name" value="pentatricopeptide repeat-containing protein At2g33680"/>
    <property type="match status" value="1"/>
</dbReference>
<dbReference type="Pfam" id="PF13041">
    <property type="entry name" value="PPR_2"/>
    <property type="match status" value="4"/>
</dbReference>
<dbReference type="OrthoDB" id="424777at2759"/>
<dbReference type="Pfam" id="PF01535">
    <property type="entry name" value="PPR"/>
    <property type="match status" value="3"/>
</dbReference>
<dbReference type="FunFam" id="1.25.40.10:FF:000344">
    <property type="entry name" value="Pentatricopeptide repeat-containing protein"/>
    <property type="match status" value="1"/>
</dbReference>
<name>A0A8T2T7Y1_CERRI</name>
<evidence type="ECO:0000256" key="2">
    <source>
        <dbReference type="PROSITE-ProRule" id="PRU00708"/>
    </source>
</evidence>
<dbReference type="PROSITE" id="PS51375">
    <property type="entry name" value="PPR"/>
    <property type="match status" value="4"/>
</dbReference>
<dbReference type="AlphaFoldDB" id="A0A8T2T7Y1"/>
<feature type="repeat" description="PPR" evidence="2">
    <location>
        <begin position="222"/>
        <end position="256"/>
    </location>
</feature>
<accession>A0A8T2T7Y1</accession>
<dbReference type="GO" id="GO:0009451">
    <property type="term" value="P:RNA modification"/>
    <property type="evidence" value="ECO:0007669"/>
    <property type="project" value="InterPro"/>
</dbReference>
<dbReference type="InterPro" id="IPR011990">
    <property type="entry name" value="TPR-like_helical_dom_sf"/>
</dbReference>
<dbReference type="PANTHER" id="PTHR47926">
    <property type="entry name" value="PENTATRICOPEPTIDE REPEAT-CONTAINING PROTEIN"/>
    <property type="match status" value="1"/>
</dbReference>
<sequence length="556" mass="61030">MGWKRPPWVRDELRRRGVRSSEAKRSHFPLGEEIQPAVEEQSVADIACNNHHDEIRFVDLLKACCLHKNLQKGREIHDQLNENGLLQKNIYIANSLVHMYAKCGALAQAKSVLEELPTRTVVSWTALIAGYAQHGQGEEALLLFDQMKEEGLFPDGIALASVLKACGIVRAFHKGEQVYAIIIREGLLERFSLLGGALVDMYAKFGSLGKAQKVFDDLPHQSLVSWTVLIGGYCEQGHYEKALQGFAQMNHEGFSPDPMVFASILKACASLGAADVGKEIHSEIARRGFLKNDNILKNALVDMYAKSGEVTKAKHLFEELSCHDVVSWNILITGYCQEGLSEKALDCFDKMKEAAVSPDVITFACALKACSSIGALEKGKEIHTEIVREGLFKKAKLGSALVDMYAKCGALLKAQEVFYTLAVRDLVSWTALIAGFSEHGRGGEALTFFEQMQSEGLYPDAVTLSCVLKACASIGAAEKGQSYFEALSSRYGIVPTLEHCTCVVSLLGRTGHTETAVSLLQKMYSSDSQKALFAFMHSSRNWSIHAGSLPIQNVAF</sequence>
<organism evidence="3 4">
    <name type="scientific">Ceratopteris richardii</name>
    <name type="common">Triangle waterfern</name>
    <dbReference type="NCBI Taxonomy" id="49495"/>
    <lineage>
        <taxon>Eukaryota</taxon>
        <taxon>Viridiplantae</taxon>
        <taxon>Streptophyta</taxon>
        <taxon>Embryophyta</taxon>
        <taxon>Tracheophyta</taxon>
        <taxon>Polypodiopsida</taxon>
        <taxon>Polypodiidae</taxon>
        <taxon>Polypodiales</taxon>
        <taxon>Pteridineae</taxon>
        <taxon>Pteridaceae</taxon>
        <taxon>Parkerioideae</taxon>
        <taxon>Ceratopteris</taxon>
    </lineage>
</organism>
<dbReference type="GO" id="GO:0003723">
    <property type="term" value="F:RNA binding"/>
    <property type="evidence" value="ECO:0007669"/>
    <property type="project" value="InterPro"/>
</dbReference>
<protein>
    <recommendedName>
        <fullName evidence="5">Pentatricopeptide repeat-containing protein</fullName>
    </recommendedName>
</protein>
<evidence type="ECO:0000313" key="3">
    <source>
        <dbReference type="EMBL" id="KAH7405039.1"/>
    </source>
</evidence>
<dbReference type="FunFam" id="1.25.40.10:FF:000436">
    <property type="entry name" value="Pentatricopeptide repeat-containing protein At5g39350 family"/>
    <property type="match status" value="1"/>
</dbReference>
<dbReference type="EMBL" id="CM035420">
    <property type="protein sequence ID" value="KAH7405039.1"/>
    <property type="molecule type" value="Genomic_DNA"/>
</dbReference>
<dbReference type="Proteomes" id="UP000825935">
    <property type="component" value="Chromosome 15"/>
</dbReference>
<keyword evidence="1" id="KW-0677">Repeat</keyword>
<comment type="caution">
    <text evidence="3">The sequence shown here is derived from an EMBL/GenBank/DDBJ whole genome shotgun (WGS) entry which is preliminary data.</text>
</comment>
<feature type="repeat" description="PPR" evidence="2">
    <location>
        <begin position="324"/>
        <end position="358"/>
    </location>
</feature>
<evidence type="ECO:0000313" key="4">
    <source>
        <dbReference type="Proteomes" id="UP000825935"/>
    </source>
</evidence>
<dbReference type="GO" id="GO:0048731">
    <property type="term" value="P:system development"/>
    <property type="evidence" value="ECO:0007669"/>
    <property type="project" value="UniProtKB-ARBA"/>
</dbReference>
<reference evidence="3" key="1">
    <citation type="submission" date="2021-08" db="EMBL/GenBank/DDBJ databases">
        <title>WGS assembly of Ceratopteris richardii.</title>
        <authorList>
            <person name="Marchant D.B."/>
            <person name="Chen G."/>
            <person name="Jenkins J."/>
            <person name="Shu S."/>
            <person name="Leebens-Mack J."/>
            <person name="Grimwood J."/>
            <person name="Schmutz J."/>
            <person name="Soltis P."/>
            <person name="Soltis D."/>
            <person name="Chen Z.-H."/>
        </authorList>
    </citation>
    <scope>NUCLEOTIDE SEQUENCE</scope>
    <source>
        <strain evidence="3">Whitten #5841</strain>
        <tissue evidence="3">Leaf</tissue>
    </source>
</reference>
<dbReference type="NCBIfam" id="TIGR00756">
    <property type="entry name" value="PPR"/>
    <property type="match status" value="4"/>
</dbReference>